<dbReference type="OrthoDB" id="3690785at2"/>
<sequence length="146" mass="15639">MRTRVWVASAVAATGLALALAAPASASEDTSVGTVEWSTEFETAAATGQRWTESGSSAITRDLVLSGTLSNTGDNCYSLWTRFVFDLAPGPTRKQAQICGPGTVDVDARQAYRPTTTGYLTVCKGTENTNECAPWESITWWPINQN</sequence>
<evidence type="ECO:0000313" key="3">
    <source>
        <dbReference type="Proteomes" id="UP000244900"/>
    </source>
</evidence>
<organism evidence="2 3">
    <name type="scientific">Streptomyces tirandamycinicus</name>
    <dbReference type="NCBI Taxonomy" id="2174846"/>
    <lineage>
        <taxon>Bacteria</taxon>
        <taxon>Bacillati</taxon>
        <taxon>Actinomycetota</taxon>
        <taxon>Actinomycetes</taxon>
        <taxon>Kitasatosporales</taxon>
        <taxon>Streptomycetaceae</taxon>
        <taxon>Streptomyces</taxon>
    </lineage>
</organism>
<evidence type="ECO:0000313" key="2">
    <source>
        <dbReference type="EMBL" id="AWI29762.1"/>
    </source>
</evidence>
<dbReference type="RefSeq" id="WP_108906643.1">
    <property type="nucleotide sequence ID" value="NZ_CP029188.1"/>
</dbReference>
<feature type="chain" id="PRO_5015577179" description="Secreted protein" evidence="1">
    <location>
        <begin position="27"/>
        <end position="146"/>
    </location>
</feature>
<name>A0A2S1STP1_9ACTN</name>
<dbReference type="EMBL" id="CP029188">
    <property type="protein sequence ID" value="AWI29762.1"/>
    <property type="molecule type" value="Genomic_DNA"/>
</dbReference>
<protein>
    <recommendedName>
        <fullName evidence="4">Secreted protein</fullName>
    </recommendedName>
</protein>
<dbReference type="KEGG" id="stir:DDW44_13905"/>
<evidence type="ECO:0000256" key="1">
    <source>
        <dbReference type="SAM" id="SignalP"/>
    </source>
</evidence>
<dbReference type="AlphaFoldDB" id="A0A2S1STP1"/>
<dbReference type="Proteomes" id="UP000244900">
    <property type="component" value="Chromosome"/>
</dbReference>
<keyword evidence="1" id="KW-0732">Signal</keyword>
<reference evidence="2 3" key="1">
    <citation type="submission" date="2018-05" db="EMBL/GenBank/DDBJ databases">
        <title>Complete genome sequence of sponge-derived Streptomyces sp. HNM0039.</title>
        <authorList>
            <person name="Huang X."/>
            <person name="Zhou S."/>
        </authorList>
    </citation>
    <scope>NUCLEOTIDE SEQUENCE [LARGE SCALE GENOMIC DNA]</scope>
    <source>
        <strain evidence="2 3">HNM0039</strain>
    </source>
</reference>
<accession>A0A2S1STP1</accession>
<proteinExistence type="predicted"/>
<evidence type="ECO:0008006" key="4">
    <source>
        <dbReference type="Google" id="ProtNLM"/>
    </source>
</evidence>
<gene>
    <name evidence="2" type="ORF">DDW44_13905</name>
</gene>
<keyword evidence="3" id="KW-1185">Reference proteome</keyword>
<feature type="signal peptide" evidence="1">
    <location>
        <begin position="1"/>
        <end position="26"/>
    </location>
</feature>